<keyword evidence="1" id="KW-0175">Coiled coil</keyword>
<feature type="domain" description="Mutator-like transposase" evidence="2">
    <location>
        <begin position="1"/>
        <end position="105"/>
    </location>
</feature>
<evidence type="ECO:0000313" key="4">
    <source>
        <dbReference type="Proteomes" id="UP001497644"/>
    </source>
</evidence>
<sequence length="105" mass="11294">MCNFESSVWSEPSPEKSLDVNTGAVAGAILTGVGYIQIQESCAAMNIKCMERKTYENCHETAAEAFTKAAEESMNAAANEERELALQRNKVINGIPHIAVISDGS</sequence>
<protein>
    <recommendedName>
        <fullName evidence="2">Mutator-like transposase domain-containing protein</fullName>
    </recommendedName>
</protein>
<feature type="coiled-coil region" evidence="1">
    <location>
        <begin position="63"/>
        <end position="90"/>
    </location>
</feature>
<evidence type="ECO:0000313" key="3">
    <source>
        <dbReference type="EMBL" id="CAL1680980.1"/>
    </source>
</evidence>
<accession>A0AAV2NKW8</accession>
<evidence type="ECO:0000259" key="2">
    <source>
        <dbReference type="Pfam" id="PF20700"/>
    </source>
</evidence>
<gene>
    <name evidence="3" type="ORF">LPLAT_LOCUS7147</name>
</gene>
<dbReference type="Pfam" id="PF20700">
    <property type="entry name" value="Mutator"/>
    <property type="match status" value="1"/>
</dbReference>
<dbReference type="Proteomes" id="UP001497644">
    <property type="component" value="Chromosome 3"/>
</dbReference>
<name>A0AAV2NKW8_9HYME</name>
<reference evidence="3" key="1">
    <citation type="submission" date="2024-04" db="EMBL/GenBank/DDBJ databases">
        <authorList>
            <consortium name="Molecular Ecology Group"/>
        </authorList>
    </citation>
    <scope>NUCLEOTIDE SEQUENCE</scope>
</reference>
<dbReference type="AlphaFoldDB" id="A0AAV2NKW8"/>
<dbReference type="EMBL" id="OZ034826">
    <property type="protein sequence ID" value="CAL1680980.1"/>
    <property type="molecule type" value="Genomic_DNA"/>
</dbReference>
<proteinExistence type="predicted"/>
<evidence type="ECO:0000256" key="1">
    <source>
        <dbReference type="SAM" id="Coils"/>
    </source>
</evidence>
<dbReference type="InterPro" id="IPR049012">
    <property type="entry name" value="Mutator_transp_dom"/>
</dbReference>
<keyword evidence="4" id="KW-1185">Reference proteome</keyword>
<organism evidence="3 4">
    <name type="scientific">Lasius platythorax</name>
    <dbReference type="NCBI Taxonomy" id="488582"/>
    <lineage>
        <taxon>Eukaryota</taxon>
        <taxon>Metazoa</taxon>
        <taxon>Ecdysozoa</taxon>
        <taxon>Arthropoda</taxon>
        <taxon>Hexapoda</taxon>
        <taxon>Insecta</taxon>
        <taxon>Pterygota</taxon>
        <taxon>Neoptera</taxon>
        <taxon>Endopterygota</taxon>
        <taxon>Hymenoptera</taxon>
        <taxon>Apocrita</taxon>
        <taxon>Aculeata</taxon>
        <taxon>Formicoidea</taxon>
        <taxon>Formicidae</taxon>
        <taxon>Formicinae</taxon>
        <taxon>Lasius</taxon>
        <taxon>Lasius</taxon>
    </lineage>
</organism>